<comment type="caution">
    <text evidence="2">The sequence shown here is derived from an EMBL/GenBank/DDBJ whole genome shotgun (WGS) entry which is preliminary data.</text>
</comment>
<dbReference type="InterPro" id="IPR000210">
    <property type="entry name" value="BTB/POZ_dom"/>
</dbReference>
<feature type="domain" description="BTB" evidence="1">
    <location>
        <begin position="120"/>
        <end position="235"/>
    </location>
</feature>
<dbReference type="PANTHER" id="PTHR24413">
    <property type="entry name" value="SPECKLE-TYPE POZ PROTEIN"/>
    <property type="match status" value="1"/>
</dbReference>
<sequence>MPPSIRNAHDIPNDIIFHISEDLYDSPNGRIVLLQESTKNIKFTQGRTFQSYINEFCGVVGLSSSMLKFMIDTNKRVPDPRQKVRSSCVLIVNHSNNFNKLPNKSLKPALKQLLNEGSFSDVIVHVNGEELPVHKCIMCTQSRIFSNVLATPDIKKTKSENNIGQTSEEERKLVPILDKQYSSRKRLMDFVPECIHIVSEEYDDEKIHLKIIGHEIYMIKLLLEWIYSGDIILPTTMNEVIKLSELSEIFMIDDLTNRCQEDIINHVNVDNVVEILCNNSVPNEDHSNYLLSPIILKHCKSFFLKEFQEILLHDKDVEMKICKIPGLVTSLLTHKTESKSSSKKERKVTFSLSQNEIHSTPMVVDRYNDGLSSISGSSYDRSNLTRD</sequence>
<dbReference type="SUPFAM" id="SSF54695">
    <property type="entry name" value="POZ domain"/>
    <property type="match status" value="1"/>
</dbReference>
<protein>
    <recommendedName>
        <fullName evidence="1">BTB domain-containing protein</fullName>
    </recommendedName>
</protein>
<dbReference type="PROSITE" id="PS50097">
    <property type="entry name" value="BTB"/>
    <property type="match status" value="1"/>
</dbReference>
<evidence type="ECO:0000313" key="3">
    <source>
        <dbReference type="Proteomes" id="UP001295684"/>
    </source>
</evidence>
<dbReference type="Gene3D" id="3.30.710.10">
    <property type="entry name" value="Potassium Channel Kv1.1, Chain A"/>
    <property type="match status" value="1"/>
</dbReference>
<dbReference type="InterPro" id="IPR011333">
    <property type="entry name" value="SKP1/BTB/POZ_sf"/>
</dbReference>
<reference evidence="2" key="1">
    <citation type="submission" date="2023-07" db="EMBL/GenBank/DDBJ databases">
        <authorList>
            <consortium name="AG Swart"/>
            <person name="Singh M."/>
            <person name="Singh A."/>
            <person name="Seah K."/>
            <person name="Emmerich C."/>
        </authorList>
    </citation>
    <scope>NUCLEOTIDE SEQUENCE</scope>
    <source>
        <strain evidence="2">DP1</strain>
    </source>
</reference>
<name>A0AAD1XAR9_EUPCR</name>
<dbReference type="EMBL" id="CAMPGE010010610">
    <property type="protein sequence ID" value="CAI2369459.1"/>
    <property type="molecule type" value="Genomic_DNA"/>
</dbReference>
<evidence type="ECO:0000259" key="1">
    <source>
        <dbReference type="PROSITE" id="PS50097"/>
    </source>
</evidence>
<evidence type="ECO:0000313" key="2">
    <source>
        <dbReference type="EMBL" id="CAI2369459.1"/>
    </source>
</evidence>
<keyword evidence="3" id="KW-1185">Reference proteome</keyword>
<dbReference type="CDD" id="cd18186">
    <property type="entry name" value="BTB_POZ_ZBTB_KLHL-like"/>
    <property type="match status" value="1"/>
</dbReference>
<dbReference type="Pfam" id="PF00651">
    <property type="entry name" value="BTB"/>
    <property type="match status" value="1"/>
</dbReference>
<organism evidence="2 3">
    <name type="scientific">Euplotes crassus</name>
    <dbReference type="NCBI Taxonomy" id="5936"/>
    <lineage>
        <taxon>Eukaryota</taxon>
        <taxon>Sar</taxon>
        <taxon>Alveolata</taxon>
        <taxon>Ciliophora</taxon>
        <taxon>Intramacronucleata</taxon>
        <taxon>Spirotrichea</taxon>
        <taxon>Hypotrichia</taxon>
        <taxon>Euplotida</taxon>
        <taxon>Euplotidae</taxon>
        <taxon>Moneuplotes</taxon>
    </lineage>
</organism>
<proteinExistence type="predicted"/>
<dbReference type="AlphaFoldDB" id="A0AAD1XAR9"/>
<gene>
    <name evidence="2" type="ORF">ECRASSUSDP1_LOCUS10760</name>
</gene>
<dbReference type="Proteomes" id="UP001295684">
    <property type="component" value="Unassembled WGS sequence"/>
</dbReference>
<dbReference type="SMART" id="SM00225">
    <property type="entry name" value="BTB"/>
    <property type="match status" value="1"/>
</dbReference>
<accession>A0AAD1XAR9</accession>